<evidence type="ECO:0008006" key="5">
    <source>
        <dbReference type="Google" id="ProtNLM"/>
    </source>
</evidence>
<keyword evidence="1" id="KW-0812">Transmembrane</keyword>
<name>A0A2H3FHB0_GIBZA</name>
<dbReference type="InterPro" id="IPR025444">
    <property type="entry name" value="Monooxy_af470"/>
</dbReference>
<keyword evidence="1" id="KW-0472">Membrane</keyword>
<dbReference type="EMBL" id="CAJPIJ010000164">
    <property type="protein sequence ID" value="CAG2000098.1"/>
    <property type="molecule type" value="Genomic_DNA"/>
</dbReference>
<dbReference type="OMA" id="IHKFAHE"/>
<accession>A0A2H3FHB0</accession>
<dbReference type="Proteomes" id="UP000746612">
    <property type="component" value="Unassembled WGS sequence"/>
</dbReference>
<proteinExistence type="predicted"/>
<protein>
    <recommendedName>
        <fullName evidence="5">Monooxygenase</fullName>
    </recommendedName>
</protein>
<dbReference type="OrthoDB" id="3202396at2759"/>
<dbReference type="Pfam" id="PF13826">
    <property type="entry name" value="Monooxy_af470-like"/>
    <property type="match status" value="1"/>
</dbReference>
<keyword evidence="1" id="KW-1133">Transmembrane helix</keyword>
<reference evidence="3" key="1">
    <citation type="submission" date="2019-04" db="EMBL/GenBank/DDBJ databases">
        <authorList>
            <person name="Melise S."/>
            <person name="Noan J."/>
            <person name="Okalmin O."/>
        </authorList>
    </citation>
    <scope>NUCLEOTIDE SEQUENCE</scope>
    <source>
        <strain evidence="3">FN9</strain>
    </source>
</reference>
<reference evidence="2" key="2">
    <citation type="submission" date="2021-03" db="EMBL/GenBank/DDBJ databases">
        <authorList>
            <person name="Alouane T."/>
            <person name="Langin T."/>
            <person name="Bonhomme L."/>
        </authorList>
    </citation>
    <scope>NUCLEOTIDE SEQUENCE</scope>
    <source>
        <strain evidence="2">MDC_Fg202</strain>
    </source>
</reference>
<dbReference type="SUPFAM" id="SSF54909">
    <property type="entry name" value="Dimeric alpha+beta barrel"/>
    <property type="match status" value="1"/>
</dbReference>
<evidence type="ECO:0000256" key="1">
    <source>
        <dbReference type="SAM" id="Phobius"/>
    </source>
</evidence>
<organism evidence="2 4">
    <name type="scientific">Gibberella zeae</name>
    <name type="common">Wheat head blight fungus</name>
    <name type="synonym">Fusarium graminearum</name>
    <dbReference type="NCBI Taxonomy" id="5518"/>
    <lineage>
        <taxon>Eukaryota</taxon>
        <taxon>Fungi</taxon>
        <taxon>Dikarya</taxon>
        <taxon>Ascomycota</taxon>
        <taxon>Pezizomycotina</taxon>
        <taxon>Sordariomycetes</taxon>
        <taxon>Hypocreomycetidae</taxon>
        <taxon>Hypocreales</taxon>
        <taxon>Nectriaceae</taxon>
        <taxon>Fusarium</taxon>
    </lineage>
</organism>
<evidence type="ECO:0000313" key="4">
    <source>
        <dbReference type="Proteomes" id="UP000746612"/>
    </source>
</evidence>
<feature type="transmembrane region" description="Helical" evidence="1">
    <location>
        <begin position="37"/>
        <end position="59"/>
    </location>
</feature>
<dbReference type="EMBL" id="CAAKMV010000128">
    <property type="protein sequence ID" value="VIO57212.1"/>
    <property type="molecule type" value="Genomic_DNA"/>
</dbReference>
<gene>
    <name evidence="3" type="ORF">FUG_LOCUS244968</name>
    <name evidence="2" type="ORF">MDCFG202_LOCUS457114</name>
</gene>
<dbReference type="AlphaFoldDB" id="A0A2H3FHB0"/>
<evidence type="ECO:0000313" key="3">
    <source>
        <dbReference type="EMBL" id="VIO57212.1"/>
    </source>
</evidence>
<evidence type="ECO:0000313" key="2">
    <source>
        <dbReference type="EMBL" id="CAG2000098.1"/>
    </source>
</evidence>
<sequence length="283" mass="31732">MKNAEFRPKLKPADKPFEFPSKSGRSFMLKDCFKPQVTIAIGSFIQAALCAILPFRWAIVPSAAVLLNSIITTLIQVRSTKPSEYNEAIIPGRVTAQLPFSSGTFGSKPAANSVVVFHLGFQINHPLGLAAPGMKEIGENFTAILKDLESNRDEYGLLTSSSWRGDERNSNNTLLNIYYFRDMEGLQRFAHGEIHRKVWDYMNKTKPKHIGIFHETYSVPARAYENIYVNCHPVLMGRASVRTTPAGEEDERWTNALVSADVPAMKTQYARMSRDEQGSLKET</sequence>
<dbReference type="InterPro" id="IPR011008">
    <property type="entry name" value="Dimeric_a/b-barrel"/>
</dbReference>